<dbReference type="GeneID" id="39876419"/>
<dbReference type="InterPro" id="IPR020119">
    <property type="entry name" value="PsdUridine_synth_TruD_CS"/>
</dbReference>
<dbReference type="GO" id="GO:0009982">
    <property type="term" value="F:pseudouridine synthase activity"/>
    <property type="evidence" value="ECO:0007669"/>
    <property type="project" value="InterPro"/>
</dbReference>
<keyword evidence="3" id="KW-0413">Isomerase</keyword>
<dbReference type="PIRSF" id="PIRSF037016">
    <property type="entry name" value="Pseudouridin_synth_euk_prd"/>
    <property type="match status" value="1"/>
</dbReference>
<evidence type="ECO:0000259" key="5">
    <source>
        <dbReference type="PROSITE" id="PS50984"/>
    </source>
</evidence>
<dbReference type="Proteomes" id="UP000236319">
    <property type="component" value="Unassembled WGS sequence"/>
</dbReference>
<organism evidence="6 7">
    <name type="scientific">Babesia ovata</name>
    <dbReference type="NCBI Taxonomy" id="189622"/>
    <lineage>
        <taxon>Eukaryota</taxon>
        <taxon>Sar</taxon>
        <taxon>Alveolata</taxon>
        <taxon>Apicomplexa</taxon>
        <taxon>Aconoidasida</taxon>
        <taxon>Piroplasmida</taxon>
        <taxon>Babesiidae</taxon>
        <taxon>Babesia</taxon>
    </lineage>
</organism>
<protein>
    <submittedName>
        <fullName evidence="6">tRNA pseudouridine synthase D domain containing protein</fullName>
    </submittedName>
</protein>
<dbReference type="GO" id="GO:0005634">
    <property type="term" value="C:nucleus"/>
    <property type="evidence" value="ECO:0007669"/>
    <property type="project" value="TreeGrafter"/>
</dbReference>
<dbReference type="GO" id="GO:0001522">
    <property type="term" value="P:pseudouridine synthesis"/>
    <property type="evidence" value="ECO:0007669"/>
    <property type="project" value="InterPro"/>
</dbReference>
<dbReference type="PROSITE" id="PS01268">
    <property type="entry name" value="UPF0024"/>
    <property type="match status" value="1"/>
</dbReference>
<feature type="compositionally biased region" description="Low complexity" evidence="4">
    <location>
        <begin position="631"/>
        <end position="640"/>
    </location>
</feature>
<evidence type="ECO:0000256" key="1">
    <source>
        <dbReference type="ARBA" id="ARBA00007953"/>
    </source>
</evidence>
<evidence type="ECO:0000256" key="4">
    <source>
        <dbReference type="SAM" id="MobiDB-lite"/>
    </source>
</evidence>
<dbReference type="InterPro" id="IPR020103">
    <property type="entry name" value="PsdUridine_synth_cat_dom_sf"/>
</dbReference>
<feature type="region of interest" description="Disordered" evidence="4">
    <location>
        <begin position="631"/>
        <end position="652"/>
    </location>
</feature>
<dbReference type="InterPro" id="IPR011760">
    <property type="entry name" value="PsdUridine_synth_TruD_insert"/>
</dbReference>
<dbReference type="InterPro" id="IPR042214">
    <property type="entry name" value="TruD_catalytic"/>
</dbReference>
<gene>
    <name evidence="6" type="ORF">BOVATA_041420</name>
</gene>
<dbReference type="Pfam" id="PF01142">
    <property type="entry name" value="TruD"/>
    <property type="match status" value="2"/>
</dbReference>
<dbReference type="AlphaFoldDB" id="A0A2H6KI46"/>
<feature type="domain" description="TRUD" evidence="5">
    <location>
        <begin position="390"/>
        <end position="729"/>
    </location>
</feature>
<accession>A0A2H6KI46</accession>
<dbReference type="SUPFAM" id="SSF55120">
    <property type="entry name" value="Pseudouridine synthase"/>
    <property type="match status" value="1"/>
</dbReference>
<evidence type="ECO:0000256" key="3">
    <source>
        <dbReference type="ARBA" id="ARBA00023235"/>
    </source>
</evidence>
<comment type="caution">
    <text evidence="6">The sequence shown here is derived from an EMBL/GenBank/DDBJ whole genome shotgun (WGS) entry which is preliminary data.</text>
</comment>
<dbReference type="PROSITE" id="PS50984">
    <property type="entry name" value="TRUD"/>
    <property type="match status" value="1"/>
</dbReference>
<evidence type="ECO:0000313" key="6">
    <source>
        <dbReference type="EMBL" id="GBE62649.1"/>
    </source>
</evidence>
<dbReference type="PANTHER" id="PTHR13326">
    <property type="entry name" value="TRNA PSEUDOURIDINE SYNTHASE D"/>
    <property type="match status" value="1"/>
</dbReference>
<keyword evidence="7" id="KW-1185">Reference proteome</keyword>
<dbReference type="Gene3D" id="3.30.2350.20">
    <property type="entry name" value="TruD, catalytic domain"/>
    <property type="match status" value="2"/>
</dbReference>
<evidence type="ECO:0000256" key="2">
    <source>
        <dbReference type="ARBA" id="ARBA00022694"/>
    </source>
</evidence>
<name>A0A2H6KI46_9APIC</name>
<comment type="similarity">
    <text evidence="1">Belongs to the pseudouridine synthase TruD family.</text>
</comment>
<dbReference type="OrthoDB" id="447290at2759"/>
<feature type="compositionally biased region" description="Basic residues" evidence="4">
    <location>
        <begin position="476"/>
        <end position="488"/>
    </location>
</feature>
<dbReference type="GO" id="GO:0003723">
    <property type="term" value="F:RNA binding"/>
    <property type="evidence" value="ECO:0007669"/>
    <property type="project" value="InterPro"/>
</dbReference>
<evidence type="ECO:0000313" key="7">
    <source>
        <dbReference type="Proteomes" id="UP000236319"/>
    </source>
</evidence>
<sequence length="840" mass="93899">MDSMGDMDGAALPLLGKSRLLGMGTTMVELMMPNVYTERIEGFIKYIPEDFVVNEIDPNGRIVVARRTAHTEVAKMALEHERNRTSGEMFLKLRKAGNVMGTMKYPSNIFTEDDGRCIDALLDDLIVRMSEEQSTGISMKNPPFCLLVLQENENAKELRTLAHTFIRENLPFLDSEARPLNKIGNEKNLVNVGNSFSADEASNSSKLVIKVFPRPDCIRFVQRARGSATDTADEVLKDMPTSGMPTLKGVVKHLDLTEYDKIPGDFKERQKMKQYLHFNIQKRDRSTHEITHMLCRTMHRSSYDIFTAGNKDRRAITTQRFCMRRAKIEDFVAAMAHPKWLDTVVVADFRYSDERIRLGDLRGNSFWVTIRGVSDVQQALLNLESLRFNGFLNYFGLQRFGSMTVGTHMVGAAMLRRDYEDVARLIINNESAMERYLSKRAESTAGGEGANTEEGSSENLIEEPNQDAESLQMPTHGKHTGKRRRGRNVKGNAAESEGGGNKYPVHSDDHRTNGVQAEGVEGNEEFGADRQASDEILASSSEMGASHEADALMKPTSHHSFIERELMNGMERNKPIEEVLKRIPTNVLSIYVHAAQSLVFNHVLTERLKKYGTKPVPGDFIIRSSQLPLTTSVEGESSETGTEKSDSPAASFGDVQPQAYVVCQDDTDKWSLYDVVLPLPGDNVDYPEFLRPVYQRVVSEQFGMSLDMFATVIGNLPPQFKGRERCLVGVGGGYRHIVARAHGLQYHVVPEQSPNGGTLKQGLSPYVCLRNQLKQAVAAQCPLQNQDILFNGDSHADYTNQKLATRSTLVVSCALPKSCYLTCALREVLSDESLERQYIG</sequence>
<dbReference type="EMBL" id="BDSA01000006">
    <property type="protein sequence ID" value="GBE62649.1"/>
    <property type="molecule type" value="Genomic_DNA"/>
</dbReference>
<feature type="compositionally biased region" description="Low complexity" evidence="4">
    <location>
        <begin position="450"/>
        <end position="459"/>
    </location>
</feature>
<reference evidence="6 7" key="1">
    <citation type="journal article" date="2017" name="BMC Genomics">
        <title>Whole-genome assembly of Babesia ovata and comparative genomics between closely related pathogens.</title>
        <authorList>
            <person name="Yamagishi J."/>
            <person name="Asada M."/>
            <person name="Hakimi H."/>
            <person name="Tanaka T.Q."/>
            <person name="Sugimoto C."/>
            <person name="Kawazu S."/>
        </authorList>
    </citation>
    <scope>NUCLEOTIDE SEQUENCE [LARGE SCALE GENOMIC DNA]</scope>
    <source>
        <strain evidence="6 7">Miyake</strain>
    </source>
</reference>
<feature type="region of interest" description="Disordered" evidence="4">
    <location>
        <begin position="438"/>
        <end position="514"/>
    </location>
</feature>
<dbReference type="VEuPathDB" id="PiroplasmaDB:BOVATA_041420"/>
<dbReference type="RefSeq" id="XP_028868892.1">
    <property type="nucleotide sequence ID" value="XM_029013059.1"/>
</dbReference>
<dbReference type="PANTHER" id="PTHR13326:SF21">
    <property type="entry name" value="PSEUDOURIDYLATE SYNTHASE PUS7L"/>
    <property type="match status" value="1"/>
</dbReference>
<proteinExistence type="inferred from homology"/>
<keyword evidence="2" id="KW-0819">tRNA processing</keyword>
<dbReference type="InterPro" id="IPR001656">
    <property type="entry name" value="PsdUridine_synth_TruD"/>
</dbReference>
<dbReference type="GO" id="GO:0008033">
    <property type="term" value="P:tRNA processing"/>
    <property type="evidence" value="ECO:0007669"/>
    <property type="project" value="UniProtKB-KW"/>
</dbReference>